<comment type="caution">
    <text evidence="10">The sequence shown here is derived from an EMBL/GenBank/DDBJ whole genome shotgun (WGS) entry which is preliminary data.</text>
</comment>
<dbReference type="PANTHER" id="PTHR19136">
    <property type="entry name" value="MOLYBDENUM COFACTOR GUANYLYLTRANSFERASE"/>
    <property type="match status" value="1"/>
</dbReference>
<dbReference type="GO" id="GO:0046872">
    <property type="term" value="F:metal ion binding"/>
    <property type="evidence" value="ECO:0007669"/>
    <property type="project" value="UniProtKB-KW"/>
</dbReference>
<dbReference type="PANTHER" id="PTHR19136:SF81">
    <property type="entry name" value="MOLYBDENUM COFACTOR GUANYLYLTRANSFERASE"/>
    <property type="match status" value="1"/>
</dbReference>
<comment type="domain">
    <text evidence="8">The N-terminal domain determines nucleotide recognition and specific binding, while the C-terminal domain determines the specific binding to the target protein.</text>
</comment>
<dbReference type="GO" id="GO:0005525">
    <property type="term" value="F:GTP binding"/>
    <property type="evidence" value="ECO:0007669"/>
    <property type="project" value="UniProtKB-UniRule"/>
</dbReference>
<dbReference type="CDD" id="cd02503">
    <property type="entry name" value="MobA"/>
    <property type="match status" value="1"/>
</dbReference>
<keyword evidence="6 8" id="KW-0342">GTP-binding</keyword>
<evidence type="ECO:0000256" key="8">
    <source>
        <dbReference type="HAMAP-Rule" id="MF_00316"/>
    </source>
</evidence>
<gene>
    <name evidence="8" type="primary">mobA</name>
    <name evidence="10" type="ORF">DL1_06640</name>
</gene>
<dbReference type="Gene3D" id="3.90.550.10">
    <property type="entry name" value="Spore Coat Polysaccharide Biosynthesis Protein SpsA, Chain A"/>
    <property type="match status" value="1"/>
</dbReference>
<dbReference type="eggNOG" id="COG0746">
    <property type="taxonomic scope" value="Bacteria"/>
</dbReference>
<keyword evidence="1 8" id="KW-0963">Cytoplasm</keyword>
<organism evidence="10 11">
    <name type="scientific">Thioclava dalianensis</name>
    <dbReference type="NCBI Taxonomy" id="1185766"/>
    <lineage>
        <taxon>Bacteria</taxon>
        <taxon>Pseudomonadati</taxon>
        <taxon>Pseudomonadota</taxon>
        <taxon>Alphaproteobacteria</taxon>
        <taxon>Rhodobacterales</taxon>
        <taxon>Paracoccaceae</taxon>
        <taxon>Thioclava</taxon>
    </lineage>
</organism>
<keyword evidence="5 8" id="KW-0460">Magnesium</keyword>
<dbReference type="GO" id="GO:0005737">
    <property type="term" value="C:cytoplasm"/>
    <property type="evidence" value="ECO:0007669"/>
    <property type="project" value="UniProtKB-SubCell"/>
</dbReference>
<evidence type="ECO:0000313" key="11">
    <source>
        <dbReference type="Proteomes" id="UP000027725"/>
    </source>
</evidence>
<comment type="subcellular location">
    <subcellularLocation>
        <location evidence="8">Cytoplasm</location>
    </subcellularLocation>
</comment>
<dbReference type="STRING" id="1185766.SAMN05216224_101174"/>
<feature type="binding site" evidence="8">
    <location>
        <begin position="3"/>
        <end position="5"/>
    </location>
    <ligand>
        <name>GTP</name>
        <dbReference type="ChEBI" id="CHEBI:37565"/>
    </ligand>
</feature>
<keyword evidence="4 8" id="KW-0547">Nucleotide-binding</keyword>
<evidence type="ECO:0000256" key="4">
    <source>
        <dbReference type="ARBA" id="ARBA00022741"/>
    </source>
</evidence>
<evidence type="ECO:0000256" key="7">
    <source>
        <dbReference type="ARBA" id="ARBA00023150"/>
    </source>
</evidence>
<keyword evidence="11" id="KW-1185">Reference proteome</keyword>
<name>A0A074TQP6_9RHOB</name>
<dbReference type="InterPro" id="IPR029044">
    <property type="entry name" value="Nucleotide-diphossugar_trans"/>
</dbReference>
<accession>A0A074TQP6</accession>
<keyword evidence="3 8" id="KW-0479">Metal-binding</keyword>
<evidence type="ECO:0000259" key="9">
    <source>
        <dbReference type="Pfam" id="PF12804"/>
    </source>
</evidence>
<evidence type="ECO:0000256" key="1">
    <source>
        <dbReference type="ARBA" id="ARBA00022490"/>
    </source>
</evidence>
<keyword evidence="2 8" id="KW-0808">Transferase</keyword>
<protein>
    <recommendedName>
        <fullName evidence="8">Molybdenum cofactor guanylyltransferase</fullName>
        <shortName evidence="8">MoCo guanylyltransferase</shortName>
        <ecNumber evidence="8">2.7.7.77</ecNumber>
    </recommendedName>
    <alternativeName>
        <fullName evidence="8">GTP:molybdopterin guanylyltransferase</fullName>
    </alternativeName>
    <alternativeName>
        <fullName evidence="8">Mo-MPT guanylyltransferase</fullName>
    </alternativeName>
    <alternativeName>
        <fullName evidence="8">Molybdopterin guanylyltransferase</fullName>
    </alternativeName>
    <alternativeName>
        <fullName evidence="8">Molybdopterin-guanine dinucleotide synthase</fullName>
        <shortName evidence="8">MGD synthase</shortName>
    </alternativeName>
</protein>
<feature type="binding site" evidence="8">
    <location>
        <position position="94"/>
    </location>
    <ligand>
        <name>GTP</name>
        <dbReference type="ChEBI" id="CHEBI:37565"/>
    </ligand>
</feature>
<comment type="function">
    <text evidence="8">Transfers a GMP moiety from GTP to Mo-molybdopterin (Mo-MPT) cofactor (Moco or molybdenum cofactor) to form Mo-molybdopterin guanine dinucleotide (Mo-MGD) cofactor.</text>
</comment>
<feature type="binding site" evidence="8">
    <location>
        <position position="60"/>
    </location>
    <ligand>
        <name>GTP</name>
        <dbReference type="ChEBI" id="CHEBI:37565"/>
    </ligand>
</feature>
<comment type="cofactor">
    <cofactor evidence="8">
        <name>Mg(2+)</name>
        <dbReference type="ChEBI" id="CHEBI:18420"/>
    </cofactor>
</comment>
<dbReference type="InterPro" id="IPR013482">
    <property type="entry name" value="Molybde_CF_guanTrfase"/>
</dbReference>
<dbReference type="InterPro" id="IPR025877">
    <property type="entry name" value="MobA-like_NTP_Trfase"/>
</dbReference>
<evidence type="ECO:0000256" key="3">
    <source>
        <dbReference type="ARBA" id="ARBA00022723"/>
    </source>
</evidence>
<keyword evidence="7 8" id="KW-0501">Molybdenum cofactor biosynthesis</keyword>
<dbReference type="HAMAP" id="MF_00316">
    <property type="entry name" value="MobA"/>
    <property type="match status" value="1"/>
</dbReference>
<comment type="subunit">
    <text evidence="8">Monomer.</text>
</comment>
<proteinExistence type="inferred from homology"/>
<dbReference type="GO" id="GO:0061603">
    <property type="term" value="F:molybdenum cofactor guanylyltransferase activity"/>
    <property type="evidence" value="ECO:0007669"/>
    <property type="project" value="UniProtKB-EC"/>
</dbReference>
<sequence>MILAGGQGVRMGGVDKAQLALAGRRLIDHVSTRLGPQVARLAISANGDPARFPGRTVLPDDPAHREAGPLAGLIAGLGWAEAQGADALVCAPVDVPFLPRDLVARLAGAGPAMARSQGRAHPSVLYLPVATRARIAELFAQGERRLRAAAPDARILDFAGLPDPFTNLNTPDDLIRAEALLRDTS</sequence>
<feature type="binding site" evidence="8">
    <location>
        <position position="16"/>
    </location>
    <ligand>
        <name>GTP</name>
        <dbReference type="ChEBI" id="CHEBI:37565"/>
    </ligand>
</feature>
<reference evidence="10 11" key="1">
    <citation type="submission" date="2014-03" db="EMBL/GenBank/DDBJ databases">
        <title>The draft genome sequence of Thioclava dalianensis DLFJ1-1.</title>
        <authorList>
            <person name="Lai Q."/>
            <person name="Shao Z."/>
        </authorList>
    </citation>
    <scope>NUCLEOTIDE SEQUENCE [LARGE SCALE GENOMIC DNA]</scope>
    <source>
        <strain evidence="10 11">DLFJ1-1</strain>
    </source>
</reference>
<feature type="binding site" evidence="8">
    <location>
        <position position="94"/>
    </location>
    <ligand>
        <name>Mg(2+)</name>
        <dbReference type="ChEBI" id="CHEBI:18420"/>
    </ligand>
</feature>
<evidence type="ECO:0000313" key="10">
    <source>
        <dbReference type="EMBL" id="KEP71268.1"/>
    </source>
</evidence>
<dbReference type="EMBL" id="JHEH01000002">
    <property type="protein sequence ID" value="KEP71268.1"/>
    <property type="molecule type" value="Genomic_DNA"/>
</dbReference>
<comment type="caution">
    <text evidence="8">Lacks conserved residue(s) required for the propagation of feature annotation.</text>
</comment>
<dbReference type="Pfam" id="PF12804">
    <property type="entry name" value="NTP_transf_3"/>
    <property type="match status" value="1"/>
</dbReference>
<comment type="similarity">
    <text evidence="8">Belongs to the MobA family.</text>
</comment>
<evidence type="ECO:0000256" key="2">
    <source>
        <dbReference type="ARBA" id="ARBA00022679"/>
    </source>
</evidence>
<dbReference type="GO" id="GO:1902758">
    <property type="term" value="P:bis(molybdopterin guanine dinucleotide)molybdenum biosynthetic process"/>
    <property type="evidence" value="ECO:0007669"/>
    <property type="project" value="TreeGrafter"/>
</dbReference>
<dbReference type="NCBIfam" id="TIGR02665">
    <property type="entry name" value="molyb_mobA"/>
    <property type="match status" value="1"/>
</dbReference>
<evidence type="ECO:0000256" key="6">
    <source>
        <dbReference type="ARBA" id="ARBA00023134"/>
    </source>
</evidence>
<dbReference type="AlphaFoldDB" id="A0A074TQP6"/>
<dbReference type="Proteomes" id="UP000027725">
    <property type="component" value="Unassembled WGS sequence"/>
</dbReference>
<comment type="catalytic activity">
    <reaction evidence="8">
        <text>Mo-molybdopterin + GTP + H(+) = Mo-molybdopterin guanine dinucleotide + diphosphate</text>
        <dbReference type="Rhea" id="RHEA:34243"/>
        <dbReference type="ChEBI" id="CHEBI:15378"/>
        <dbReference type="ChEBI" id="CHEBI:33019"/>
        <dbReference type="ChEBI" id="CHEBI:37565"/>
        <dbReference type="ChEBI" id="CHEBI:71302"/>
        <dbReference type="ChEBI" id="CHEBI:71310"/>
        <dbReference type="EC" id="2.7.7.77"/>
    </reaction>
</comment>
<feature type="domain" description="MobA-like NTP transferase" evidence="9">
    <location>
        <begin position="2"/>
        <end position="148"/>
    </location>
</feature>
<dbReference type="EC" id="2.7.7.77" evidence="8"/>
<dbReference type="SUPFAM" id="SSF53448">
    <property type="entry name" value="Nucleotide-diphospho-sugar transferases"/>
    <property type="match status" value="1"/>
</dbReference>
<evidence type="ECO:0000256" key="5">
    <source>
        <dbReference type="ARBA" id="ARBA00022842"/>
    </source>
</evidence>